<dbReference type="Pfam" id="PF02995">
    <property type="entry name" value="DUF229"/>
    <property type="match status" value="1"/>
</dbReference>
<dbReference type="CDD" id="cd16021">
    <property type="entry name" value="ALP_like"/>
    <property type="match status" value="1"/>
</dbReference>
<proteinExistence type="predicted"/>
<sequence length="650" mass="75496">MGCNVVPGYIYRTRRRKAIWLCFICSVILLFINLIPREATHQDDDYGVDPNYIARFKENLEKQSGQKCVHPQLDPFHPSVVNFFHDYPKVTCNTEDDWVYVVNGTFHISRRATRKYGKITCEYAPVVRGPNDYSARHMEHIKPMPDGAAMVSDFFKAACVSINAKRYFNIHSGIAYNETLHKRAEKVKLPKTALGLDVLMFGFDSLSRMTWIRKLPKTREYFLKTLKGIELEGYNIVGDGTPQALLPILTGKTEEELPEARRGQEGAKPVDDHPWIWRDFQKAGYVTGWAEDMAFIGTFQYRMLGFKHPPTDHSMRPFYLSAERMYGRNKPFCLGSKPRHKNFFNWLRDIFLMYTKKRKFVFGFHAEASHNDNNKVQIVDEDAVEFLKYLEEKNYLNRTILILMSDHGARFAEIRQTAQGKEEERMPYFAFRFPPWFETQYPEIVKTFRTNSRRLTTPFDIHETFHDILNYTGSRMGDLSKRGISLFQEIPKERSCSDAGIEPHWCACLQWKSVNQSDTVIQQAISTAVATINDYTELHRHKCALLKLSRVTRSVKYATNSNILKFKSSSDHDGRVADLSSRTKGDENYYQITFLTTPGNGHFEMTVRHSLNTSEITVSEKEISRINRYGSDPECIQSEYPHLRPYCYCL</sequence>
<keyword evidence="1" id="KW-0812">Transmembrane</keyword>
<evidence type="ECO:0000313" key="2">
    <source>
        <dbReference type="EMBL" id="KAK6195767.1"/>
    </source>
</evidence>
<dbReference type="Proteomes" id="UP001347796">
    <property type="component" value="Unassembled WGS sequence"/>
</dbReference>
<dbReference type="InterPro" id="IPR004245">
    <property type="entry name" value="DUF229"/>
</dbReference>
<dbReference type="EMBL" id="JAZGQO010000001">
    <property type="protein sequence ID" value="KAK6195767.1"/>
    <property type="molecule type" value="Genomic_DNA"/>
</dbReference>
<dbReference type="AlphaFoldDB" id="A0AAN8KLY6"/>
<reference evidence="2 3" key="1">
    <citation type="submission" date="2024-01" db="EMBL/GenBank/DDBJ databases">
        <title>The genome of the rayed Mediterranean limpet Patella caerulea (Linnaeus, 1758).</title>
        <authorList>
            <person name="Anh-Thu Weber A."/>
            <person name="Halstead-Nussloch G."/>
        </authorList>
    </citation>
    <scope>NUCLEOTIDE SEQUENCE [LARGE SCALE GENOMIC DNA]</scope>
    <source>
        <strain evidence="2">AATW-2023a</strain>
        <tissue evidence="2">Whole specimen</tissue>
    </source>
</reference>
<accession>A0AAN8KLY6</accession>
<feature type="transmembrane region" description="Helical" evidence="1">
    <location>
        <begin position="18"/>
        <end position="35"/>
    </location>
</feature>
<dbReference type="PANTHER" id="PTHR10974:SF73">
    <property type="entry name" value="FI21235P1"/>
    <property type="match status" value="1"/>
</dbReference>
<organism evidence="2 3">
    <name type="scientific">Patella caerulea</name>
    <name type="common">Rayed Mediterranean limpet</name>
    <dbReference type="NCBI Taxonomy" id="87958"/>
    <lineage>
        <taxon>Eukaryota</taxon>
        <taxon>Metazoa</taxon>
        <taxon>Spiralia</taxon>
        <taxon>Lophotrochozoa</taxon>
        <taxon>Mollusca</taxon>
        <taxon>Gastropoda</taxon>
        <taxon>Patellogastropoda</taxon>
        <taxon>Patelloidea</taxon>
        <taxon>Patellidae</taxon>
        <taxon>Patella</taxon>
    </lineage>
</organism>
<keyword evidence="1" id="KW-1133">Transmembrane helix</keyword>
<dbReference type="GO" id="GO:0005615">
    <property type="term" value="C:extracellular space"/>
    <property type="evidence" value="ECO:0007669"/>
    <property type="project" value="TreeGrafter"/>
</dbReference>
<evidence type="ECO:0000256" key="1">
    <source>
        <dbReference type="SAM" id="Phobius"/>
    </source>
</evidence>
<dbReference type="PANTHER" id="PTHR10974">
    <property type="entry name" value="FI08016P-RELATED"/>
    <property type="match status" value="1"/>
</dbReference>
<evidence type="ECO:0008006" key="4">
    <source>
        <dbReference type="Google" id="ProtNLM"/>
    </source>
</evidence>
<dbReference type="FunFam" id="3.40.720.10:FF:000017">
    <property type="entry name" value="Predicted protein"/>
    <property type="match status" value="1"/>
</dbReference>
<keyword evidence="1" id="KW-0472">Membrane</keyword>
<gene>
    <name evidence="2" type="ORF">SNE40_001124</name>
</gene>
<protein>
    <recommendedName>
        <fullName evidence="4">DUF229 domain containing protein</fullName>
    </recommendedName>
</protein>
<name>A0AAN8KLY6_PATCE</name>
<evidence type="ECO:0000313" key="3">
    <source>
        <dbReference type="Proteomes" id="UP001347796"/>
    </source>
</evidence>
<comment type="caution">
    <text evidence="2">The sequence shown here is derived from an EMBL/GenBank/DDBJ whole genome shotgun (WGS) entry which is preliminary data.</text>
</comment>
<dbReference type="InterPro" id="IPR017850">
    <property type="entry name" value="Alkaline_phosphatase_core_sf"/>
</dbReference>
<dbReference type="Gene3D" id="3.40.720.10">
    <property type="entry name" value="Alkaline Phosphatase, subunit A"/>
    <property type="match status" value="1"/>
</dbReference>
<dbReference type="SUPFAM" id="SSF53649">
    <property type="entry name" value="Alkaline phosphatase-like"/>
    <property type="match status" value="1"/>
</dbReference>
<keyword evidence="3" id="KW-1185">Reference proteome</keyword>